<name>A0ABQ8A0H4_BRANA</name>
<proteinExistence type="predicted"/>
<reference evidence="1 2" key="1">
    <citation type="submission" date="2021-05" db="EMBL/GenBank/DDBJ databases">
        <title>Genome Assembly of Synthetic Allotetraploid Brassica napus Reveals Homoeologous Exchanges between Subgenomes.</title>
        <authorList>
            <person name="Davis J.T."/>
        </authorList>
    </citation>
    <scope>NUCLEOTIDE SEQUENCE [LARGE SCALE GENOMIC DNA]</scope>
    <source>
        <strain evidence="2">cv. Da-Ae</strain>
        <tissue evidence="1">Seedling</tissue>
    </source>
</reference>
<feature type="non-terminal residue" evidence="1">
    <location>
        <position position="1"/>
    </location>
</feature>
<protein>
    <submittedName>
        <fullName evidence="1">Uncharacterized protein</fullName>
    </submittedName>
</protein>
<dbReference type="EMBL" id="JAGKQM010000014">
    <property type="protein sequence ID" value="KAH0885963.1"/>
    <property type="molecule type" value="Genomic_DNA"/>
</dbReference>
<accession>A0ABQ8A0H4</accession>
<evidence type="ECO:0000313" key="1">
    <source>
        <dbReference type="EMBL" id="KAH0885963.1"/>
    </source>
</evidence>
<evidence type="ECO:0000313" key="2">
    <source>
        <dbReference type="Proteomes" id="UP000824890"/>
    </source>
</evidence>
<organism evidence="1 2">
    <name type="scientific">Brassica napus</name>
    <name type="common">Rape</name>
    <dbReference type="NCBI Taxonomy" id="3708"/>
    <lineage>
        <taxon>Eukaryota</taxon>
        <taxon>Viridiplantae</taxon>
        <taxon>Streptophyta</taxon>
        <taxon>Embryophyta</taxon>
        <taxon>Tracheophyta</taxon>
        <taxon>Spermatophyta</taxon>
        <taxon>Magnoliopsida</taxon>
        <taxon>eudicotyledons</taxon>
        <taxon>Gunneridae</taxon>
        <taxon>Pentapetalae</taxon>
        <taxon>rosids</taxon>
        <taxon>malvids</taxon>
        <taxon>Brassicales</taxon>
        <taxon>Brassicaceae</taxon>
        <taxon>Brassiceae</taxon>
        <taxon>Brassica</taxon>
    </lineage>
</organism>
<dbReference type="Proteomes" id="UP000824890">
    <property type="component" value="Unassembled WGS sequence"/>
</dbReference>
<sequence length="166" mass="18453">KELHDSSSILFNFFLKNLDSHLSFFGYRMMSSGCEDSSVNTMGIRGIPEQCGCGRRTGIYTPKTKENPGRSFLDAQCFEIGFSGGVSFLSCVDHEKIATRNGLSLNCDMSCVDHRTIFSTLLSVMLVKIGELPIVMLELVMSELVRIELGRIELVTLQNVVPVSYK</sequence>
<gene>
    <name evidence="1" type="ORF">HID58_062059</name>
</gene>
<comment type="caution">
    <text evidence="1">The sequence shown here is derived from an EMBL/GenBank/DDBJ whole genome shotgun (WGS) entry which is preliminary data.</text>
</comment>
<keyword evidence="2" id="KW-1185">Reference proteome</keyword>